<evidence type="ECO:0000256" key="1">
    <source>
        <dbReference type="ARBA" id="ARBA00022723"/>
    </source>
</evidence>
<name>A0AAF0XUB1_DAUCS</name>
<dbReference type="GO" id="GO:0046872">
    <property type="term" value="F:metal ion binding"/>
    <property type="evidence" value="ECO:0007669"/>
    <property type="project" value="UniProtKB-KW"/>
</dbReference>
<dbReference type="SUPFAM" id="SSF51197">
    <property type="entry name" value="Clavaminate synthase-like"/>
    <property type="match status" value="1"/>
</dbReference>
<dbReference type="Pfam" id="PF14226">
    <property type="entry name" value="DIOX_N"/>
    <property type="match status" value="1"/>
</dbReference>
<sequence length="177" mass="20424">MATLHEAYEKWGFFQIENHGIDKQLMEKVKDLVNQHYEEKGNRTTIDRETVFFIRHHPDSNINEISNLSQEFRVTKCMNSKTRSLATDLQSLSMELREKQSTYLERLKQQKEGPDGVDLEMNLNRTQSGMEDADLDDMVGSPSGMDNLGFDRKLMPEDYLRFVSGSVGMFCLCLSNS</sequence>
<reference evidence="4" key="2">
    <citation type="submission" date="2022-03" db="EMBL/GenBank/DDBJ databases">
        <title>Draft title - Genomic analysis of global carrot germplasm unveils the trajectory of domestication and the origin of high carotenoid orange carrot.</title>
        <authorList>
            <person name="Iorizzo M."/>
            <person name="Ellison S."/>
            <person name="Senalik D."/>
            <person name="Macko-Podgorni A."/>
            <person name="Grzebelus D."/>
            <person name="Bostan H."/>
            <person name="Rolling W."/>
            <person name="Curaba J."/>
            <person name="Simon P."/>
        </authorList>
    </citation>
    <scope>NUCLEOTIDE SEQUENCE</scope>
    <source>
        <tissue evidence="4">Leaf</tissue>
    </source>
</reference>
<dbReference type="InterPro" id="IPR027443">
    <property type="entry name" value="IPNS-like_sf"/>
</dbReference>
<evidence type="ECO:0000313" key="5">
    <source>
        <dbReference type="Proteomes" id="UP000077755"/>
    </source>
</evidence>
<evidence type="ECO:0000259" key="3">
    <source>
        <dbReference type="Pfam" id="PF14226"/>
    </source>
</evidence>
<dbReference type="Gene3D" id="2.60.120.330">
    <property type="entry name" value="B-lactam Antibiotic, Isopenicillin N Synthase, Chain"/>
    <property type="match status" value="1"/>
</dbReference>
<dbReference type="InterPro" id="IPR026992">
    <property type="entry name" value="DIOX_N"/>
</dbReference>
<dbReference type="AlphaFoldDB" id="A0AAF0XUB1"/>
<keyword evidence="5" id="KW-1185">Reference proteome</keyword>
<keyword evidence="2" id="KW-0408">Iron</keyword>
<proteinExistence type="predicted"/>
<dbReference type="Proteomes" id="UP000077755">
    <property type="component" value="Chromosome 9"/>
</dbReference>
<accession>A0AAF0XUB1</accession>
<evidence type="ECO:0000313" key="4">
    <source>
        <dbReference type="EMBL" id="WOH14486.1"/>
    </source>
</evidence>
<keyword evidence="1" id="KW-0479">Metal-binding</keyword>
<organism evidence="4 5">
    <name type="scientific">Daucus carota subsp. sativus</name>
    <name type="common">Carrot</name>
    <dbReference type="NCBI Taxonomy" id="79200"/>
    <lineage>
        <taxon>Eukaryota</taxon>
        <taxon>Viridiplantae</taxon>
        <taxon>Streptophyta</taxon>
        <taxon>Embryophyta</taxon>
        <taxon>Tracheophyta</taxon>
        <taxon>Spermatophyta</taxon>
        <taxon>Magnoliopsida</taxon>
        <taxon>eudicotyledons</taxon>
        <taxon>Gunneridae</taxon>
        <taxon>Pentapetalae</taxon>
        <taxon>asterids</taxon>
        <taxon>campanulids</taxon>
        <taxon>Apiales</taxon>
        <taxon>Apiaceae</taxon>
        <taxon>Apioideae</taxon>
        <taxon>Scandiceae</taxon>
        <taxon>Daucinae</taxon>
        <taxon>Daucus</taxon>
        <taxon>Daucus sect. Daucus</taxon>
    </lineage>
</organism>
<gene>
    <name evidence="4" type="ORF">DCAR_0934005</name>
</gene>
<dbReference type="EMBL" id="CP093351">
    <property type="protein sequence ID" value="WOH14486.1"/>
    <property type="molecule type" value="Genomic_DNA"/>
</dbReference>
<evidence type="ECO:0000256" key="2">
    <source>
        <dbReference type="ARBA" id="ARBA00023004"/>
    </source>
</evidence>
<protein>
    <recommendedName>
        <fullName evidence="3">Non-haem dioxygenase N-terminal domain-containing protein</fullName>
    </recommendedName>
</protein>
<reference evidence="4" key="1">
    <citation type="journal article" date="2016" name="Nat. Genet.">
        <title>A high-quality carrot genome assembly provides new insights into carotenoid accumulation and asterid genome evolution.</title>
        <authorList>
            <person name="Iorizzo M."/>
            <person name="Ellison S."/>
            <person name="Senalik D."/>
            <person name="Zeng P."/>
            <person name="Satapoomin P."/>
            <person name="Huang J."/>
            <person name="Bowman M."/>
            <person name="Iovene M."/>
            <person name="Sanseverino W."/>
            <person name="Cavagnaro P."/>
            <person name="Yildiz M."/>
            <person name="Macko-Podgorni A."/>
            <person name="Moranska E."/>
            <person name="Grzebelus E."/>
            <person name="Grzebelus D."/>
            <person name="Ashrafi H."/>
            <person name="Zheng Z."/>
            <person name="Cheng S."/>
            <person name="Spooner D."/>
            <person name="Van Deynze A."/>
            <person name="Simon P."/>
        </authorList>
    </citation>
    <scope>NUCLEOTIDE SEQUENCE</scope>
    <source>
        <tissue evidence="4">Leaf</tissue>
    </source>
</reference>
<feature type="domain" description="Non-haem dioxygenase N-terminal" evidence="3">
    <location>
        <begin position="2"/>
        <end position="37"/>
    </location>
</feature>